<gene>
    <name evidence="2" type="ORF">LTR09_008550</name>
</gene>
<organism evidence="2 3">
    <name type="scientific">Extremus antarcticus</name>
    <dbReference type="NCBI Taxonomy" id="702011"/>
    <lineage>
        <taxon>Eukaryota</taxon>
        <taxon>Fungi</taxon>
        <taxon>Dikarya</taxon>
        <taxon>Ascomycota</taxon>
        <taxon>Pezizomycotina</taxon>
        <taxon>Dothideomycetes</taxon>
        <taxon>Dothideomycetidae</taxon>
        <taxon>Mycosphaerellales</taxon>
        <taxon>Extremaceae</taxon>
        <taxon>Extremus</taxon>
    </lineage>
</organism>
<evidence type="ECO:0000313" key="3">
    <source>
        <dbReference type="Proteomes" id="UP001271007"/>
    </source>
</evidence>
<proteinExistence type="predicted"/>
<accession>A0AAJ0GA01</accession>
<feature type="compositionally biased region" description="Low complexity" evidence="1">
    <location>
        <begin position="76"/>
        <end position="91"/>
    </location>
</feature>
<comment type="caution">
    <text evidence="2">The sequence shown here is derived from an EMBL/GenBank/DDBJ whole genome shotgun (WGS) entry which is preliminary data.</text>
</comment>
<name>A0AAJ0GA01_9PEZI</name>
<dbReference type="AlphaFoldDB" id="A0AAJ0GA01"/>
<sequence>MLATLPFRRRTIFRSHELGRLLARRHNSNGRNGGSAAKENPAKKRRMKDDGSKANKGAVTSEAKEPSLFEQLFPDQQQQPEVPQEQPQQVPRLPTDPINPISTTDSHDTSRRDRSENYYLSPKAKDRFREVANEELPFGPEVSVLVLRNASKNLVEDDFRRLIPRGRHMEGWRLEQGDIMKHIPGRNWKTLERENYHYLLFSSALSAFTYQGHATRVFQLVAQHTPRNMLSPILPPPGEMVKGIDANEAIESFTLAPPNASLDLHQLKPPLTPMVKSIVKHRGYSHLLRREERMPFEARLTLEGPQLHGSSIIHLFMFSGQDRGLSWSGNDDPAPKVTEWRPDLQLEAPSPLSNRPDDVKRMHELDRGAVKTPQDIGHRNDDGLKRRTLQKVYIIGFHTENAMQSFVHFWHKRPMQWKGLNKHLGVGDEGDLPAVAHVEAL</sequence>
<feature type="region of interest" description="Disordered" evidence="1">
    <location>
        <begin position="23"/>
        <end position="121"/>
    </location>
</feature>
<dbReference type="EMBL" id="JAWDJX010000034">
    <property type="protein sequence ID" value="KAK3050161.1"/>
    <property type="molecule type" value="Genomic_DNA"/>
</dbReference>
<evidence type="ECO:0000313" key="2">
    <source>
        <dbReference type="EMBL" id="KAK3050161.1"/>
    </source>
</evidence>
<reference evidence="2" key="1">
    <citation type="submission" date="2023-04" db="EMBL/GenBank/DDBJ databases">
        <title>Black Yeasts Isolated from many extreme environments.</title>
        <authorList>
            <person name="Coleine C."/>
            <person name="Stajich J.E."/>
            <person name="Selbmann L."/>
        </authorList>
    </citation>
    <scope>NUCLEOTIDE SEQUENCE</scope>
    <source>
        <strain evidence="2">CCFEE 5312</strain>
    </source>
</reference>
<feature type="compositionally biased region" description="Basic and acidic residues" evidence="1">
    <location>
        <begin position="105"/>
        <end position="116"/>
    </location>
</feature>
<evidence type="ECO:0000256" key="1">
    <source>
        <dbReference type="SAM" id="MobiDB-lite"/>
    </source>
</evidence>
<dbReference type="Proteomes" id="UP001271007">
    <property type="component" value="Unassembled WGS sequence"/>
</dbReference>
<protein>
    <submittedName>
        <fullName evidence="2">Uncharacterized protein</fullName>
    </submittedName>
</protein>
<keyword evidence="3" id="KW-1185">Reference proteome</keyword>